<protein>
    <recommendedName>
        <fullName evidence="3">GIY-YIG domain-containing protein</fullName>
    </recommendedName>
</protein>
<proteinExistence type="predicted"/>
<evidence type="ECO:0008006" key="3">
    <source>
        <dbReference type="Google" id="ProtNLM"/>
    </source>
</evidence>
<name>A0A5M8NZL1_9BACT</name>
<accession>A0A5M8NZL1</accession>
<reference evidence="1 2" key="1">
    <citation type="submission" date="2019-03" db="EMBL/GenBank/DDBJ databases">
        <title>Single cell metagenomics reveals metabolic interactions within the superorganism composed of flagellate Streblomastix strix and complex community of Bacteroidetes bacteria on its surface.</title>
        <authorList>
            <person name="Treitli S.C."/>
            <person name="Kolisko M."/>
            <person name="Husnik F."/>
            <person name="Keeling P."/>
            <person name="Hampl V."/>
        </authorList>
    </citation>
    <scope>NUCLEOTIDE SEQUENCE [LARGE SCALE GENOMIC DNA]</scope>
    <source>
        <strain evidence="1">St1</strain>
    </source>
</reference>
<sequence>MNDLEKQGVNNKGMLTIQDLLRKRGLNPDTDKAKLVRHKESKRKIDLYDLYRNEREKFLFYQKTQWADDYKDSDYIVSFIGEKSTLARFVGVYKIKSSKKFDTVQPDLEVRGEVGGYNFRYEMEEMVEFEDLKERIIIDWGKGTVAWCQNIRHEKEIVAITPGFDDVFPGYPNVILKFGKLKDIIDRSSSVWKNALSAVNCIYAILDDETGRIYVGSTYNKEGIWGRWSVYVQTNGHGNNVSLKELIDKDANYAANFTFSILHILPINISPEEAIKEETLFKRKLGAIQFGLNKN</sequence>
<dbReference type="EMBL" id="SNRX01000017">
    <property type="protein sequence ID" value="KAA6301566.1"/>
    <property type="molecule type" value="Genomic_DNA"/>
</dbReference>
<evidence type="ECO:0000313" key="1">
    <source>
        <dbReference type="EMBL" id="KAA6301566.1"/>
    </source>
</evidence>
<dbReference type="Proteomes" id="UP000324575">
    <property type="component" value="Unassembled WGS sequence"/>
</dbReference>
<gene>
    <name evidence="1" type="ORF">EZS26_002310</name>
</gene>
<organism evidence="1 2">
    <name type="scientific">Candidatus Ordinivivax streblomastigis</name>
    <dbReference type="NCBI Taxonomy" id="2540710"/>
    <lineage>
        <taxon>Bacteria</taxon>
        <taxon>Pseudomonadati</taxon>
        <taxon>Bacteroidota</taxon>
        <taxon>Bacteroidia</taxon>
        <taxon>Bacteroidales</taxon>
        <taxon>Candidatus Ordinivivax</taxon>
    </lineage>
</organism>
<dbReference type="InterPro" id="IPR035901">
    <property type="entry name" value="GIY-YIG_endonuc_sf"/>
</dbReference>
<comment type="caution">
    <text evidence="1">The sequence shown here is derived from an EMBL/GenBank/DDBJ whole genome shotgun (WGS) entry which is preliminary data.</text>
</comment>
<dbReference type="AlphaFoldDB" id="A0A5M8NZL1"/>
<dbReference type="CDD" id="cd10446">
    <property type="entry name" value="GIY-YIG_unchar_1"/>
    <property type="match status" value="1"/>
</dbReference>
<dbReference type="SUPFAM" id="SSF82771">
    <property type="entry name" value="GIY-YIG endonuclease"/>
    <property type="match status" value="1"/>
</dbReference>
<evidence type="ECO:0000313" key="2">
    <source>
        <dbReference type="Proteomes" id="UP000324575"/>
    </source>
</evidence>
<dbReference type="Gene3D" id="3.40.1440.10">
    <property type="entry name" value="GIY-YIG endonuclease"/>
    <property type="match status" value="1"/>
</dbReference>